<dbReference type="PANTHER" id="PTHR30383:SF5">
    <property type="entry name" value="SGNH HYDROLASE-TYPE ESTERASE DOMAIN-CONTAINING PROTEIN"/>
    <property type="match status" value="1"/>
</dbReference>
<dbReference type="SMART" id="SM00060">
    <property type="entry name" value="FN3"/>
    <property type="match status" value="2"/>
</dbReference>
<feature type="domain" description="Fibronectin type-III" evidence="2">
    <location>
        <begin position="361"/>
        <end position="460"/>
    </location>
</feature>
<dbReference type="PROSITE" id="PS50853">
    <property type="entry name" value="FN3"/>
    <property type="match status" value="1"/>
</dbReference>
<dbReference type="InterPro" id="IPR003961">
    <property type="entry name" value="FN3_dom"/>
</dbReference>
<evidence type="ECO:0000256" key="1">
    <source>
        <dbReference type="SAM" id="MobiDB-lite"/>
    </source>
</evidence>
<accession>A0AAN6N0I3</accession>
<dbReference type="CDD" id="cd00063">
    <property type="entry name" value="FN3"/>
    <property type="match status" value="2"/>
</dbReference>
<gene>
    <name evidence="3" type="ORF">QBC46DRAFT_346802</name>
</gene>
<reference evidence="4" key="1">
    <citation type="journal article" date="2023" name="Mol. Phylogenet. Evol.">
        <title>Genome-scale phylogeny and comparative genomics of the fungal order Sordariales.</title>
        <authorList>
            <person name="Hensen N."/>
            <person name="Bonometti L."/>
            <person name="Westerberg I."/>
            <person name="Brannstrom I.O."/>
            <person name="Guillou S."/>
            <person name="Cros-Aarteil S."/>
            <person name="Calhoun S."/>
            <person name="Haridas S."/>
            <person name="Kuo A."/>
            <person name="Mondo S."/>
            <person name="Pangilinan J."/>
            <person name="Riley R."/>
            <person name="LaButti K."/>
            <person name="Andreopoulos B."/>
            <person name="Lipzen A."/>
            <person name="Chen C."/>
            <person name="Yan M."/>
            <person name="Daum C."/>
            <person name="Ng V."/>
            <person name="Clum A."/>
            <person name="Steindorff A."/>
            <person name="Ohm R.A."/>
            <person name="Martin F."/>
            <person name="Silar P."/>
            <person name="Natvig D.O."/>
            <person name="Lalanne C."/>
            <person name="Gautier V."/>
            <person name="Ament-Velasquez S.L."/>
            <person name="Kruys A."/>
            <person name="Hutchinson M.I."/>
            <person name="Powell A.J."/>
            <person name="Barry K."/>
            <person name="Miller A.N."/>
            <person name="Grigoriev I.V."/>
            <person name="Debuchy R."/>
            <person name="Gladieux P."/>
            <person name="Hiltunen Thoren M."/>
            <person name="Johannesson H."/>
        </authorList>
    </citation>
    <scope>NUCLEOTIDE SEQUENCE [LARGE SCALE GENOMIC DNA]</scope>
    <source>
        <strain evidence="4">CBS 340.73</strain>
    </source>
</reference>
<dbReference type="PANTHER" id="PTHR30383">
    <property type="entry name" value="THIOESTERASE 1/PROTEASE 1/LYSOPHOSPHOLIPASE L1"/>
    <property type="match status" value="1"/>
</dbReference>
<sequence>MASDDLRLKVMVVGDSISHGREGDWTWRYRIWEWFRQEKISAAFVGPYKGTVPPDPPSPPRPPPLASEPAAPGFLRTDGGYANGVSEDFLANSRHFAVGGRQAAQAKDLVAEQVATYEPDLLLVQLGFNDISWGGSRPEQLLASMKTLVDEARSARPDVKFAVANVPQRTYIPGFDDLPTRTDAYNASLARAIPTWSTAGSPIALVHFRENYSCGGHTSDAAYDGLHPNALGEYQLAQAFSRTLVDAFPEHFGGRVELSIPAEIPARPTPTPDNVKAEAIPGGIAVTWDSVYGAFGYDIRTRLAIGFPIPWNTSSAGCNRYDTRWCLAGQKWEYQVRTSGGDAVKSRWSGVVSAVAHPQTAPGPRNVVTHATATGYAIRWDPPLDEGHDYEVDRYGVLTHDRDIPGAFPCAVGVRETEATIGGLIPGHHHNIAVETWTAAGGGVPAAARSVTVGAGTPPKPADVRAVAISGNDNAVELSWTGHASAAGYRCFARNVDHPEDHHEWASEEISESENNNSPDNEICSPSSTIRRRLTDLVPSVWEYEFAVTAYNGNDESEKSEWVVARRELSPSKGDVGPGLDEGDTLRIRLQYAPGL</sequence>
<dbReference type="InterPro" id="IPR013830">
    <property type="entry name" value="SGNH_hydro"/>
</dbReference>
<dbReference type="SUPFAM" id="SSF52266">
    <property type="entry name" value="SGNH hydrolase"/>
    <property type="match status" value="1"/>
</dbReference>
<proteinExistence type="predicted"/>
<dbReference type="InterPro" id="IPR013783">
    <property type="entry name" value="Ig-like_fold"/>
</dbReference>
<feature type="compositionally biased region" description="Pro residues" evidence="1">
    <location>
        <begin position="53"/>
        <end position="66"/>
    </location>
</feature>
<keyword evidence="4" id="KW-1185">Reference proteome</keyword>
<evidence type="ECO:0000313" key="4">
    <source>
        <dbReference type="Proteomes" id="UP001303473"/>
    </source>
</evidence>
<dbReference type="Gene3D" id="3.40.50.1110">
    <property type="entry name" value="SGNH hydrolase"/>
    <property type="match status" value="1"/>
</dbReference>
<feature type="region of interest" description="Disordered" evidence="1">
    <location>
        <begin position="46"/>
        <end position="73"/>
    </location>
</feature>
<keyword evidence="3" id="KW-0675">Receptor</keyword>
<dbReference type="GO" id="GO:0004622">
    <property type="term" value="F:phosphatidylcholine lysophospholipase activity"/>
    <property type="evidence" value="ECO:0007669"/>
    <property type="project" value="TreeGrafter"/>
</dbReference>
<dbReference type="InterPro" id="IPR036514">
    <property type="entry name" value="SGNH_hydro_sf"/>
</dbReference>
<name>A0AAN6N0I3_9PEZI</name>
<dbReference type="Gene3D" id="2.60.40.10">
    <property type="entry name" value="Immunoglobulins"/>
    <property type="match status" value="2"/>
</dbReference>
<dbReference type="CDD" id="cd01833">
    <property type="entry name" value="XynB_like"/>
    <property type="match status" value="1"/>
</dbReference>
<comment type="caution">
    <text evidence="3">The sequence shown here is derived from an EMBL/GenBank/DDBJ whole genome shotgun (WGS) entry which is preliminary data.</text>
</comment>
<dbReference type="EMBL" id="MU853931">
    <property type="protein sequence ID" value="KAK3935262.1"/>
    <property type="molecule type" value="Genomic_DNA"/>
</dbReference>
<dbReference type="SUPFAM" id="SSF49265">
    <property type="entry name" value="Fibronectin type III"/>
    <property type="match status" value="1"/>
</dbReference>
<dbReference type="InterPro" id="IPR036116">
    <property type="entry name" value="FN3_sf"/>
</dbReference>
<evidence type="ECO:0000259" key="2">
    <source>
        <dbReference type="PROSITE" id="PS50853"/>
    </source>
</evidence>
<evidence type="ECO:0000313" key="3">
    <source>
        <dbReference type="EMBL" id="KAK3935262.1"/>
    </source>
</evidence>
<organism evidence="3 4">
    <name type="scientific">Diplogelasinospora grovesii</name>
    <dbReference type="NCBI Taxonomy" id="303347"/>
    <lineage>
        <taxon>Eukaryota</taxon>
        <taxon>Fungi</taxon>
        <taxon>Dikarya</taxon>
        <taxon>Ascomycota</taxon>
        <taxon>Pezizomycotina</taxon>
        <taxon>Sordariomycetes</taxon>
        <taxon>Sordariomycetidae</taxon>
        <taxon>Sordariales</taxon>
        <taxon>Diplogelasinosporaceae</taxon>
        <taxon>Diplogelasinospora</taxon>
    </lineage>
</organism>
<dbReference type="InterPro" id="IPR051532">
    <property type="entry name" value="Ester_Hydrolysis_Enzymes"/>
</dbReference>
<protein>
    <submittedName>
        <fullName evidence="3">Receptor-type tyrosine-protein phosphatase F</fullName>
    </submittedName>
</protein>
<feature type="region of interest" description="Disordered" evidence="1">
    <location>
        <begin position="502"/>
        <end position="527"/>
    </location>
</feature>
<feature type="compositionally biased region" description="Low complexity" evidence="1">
    <location>
        <begin position="513"/>
        <end position="522"/>
    </location>
</feature>
<dbReference type="Proteomes" id="UP001303473">
    <property type="component" value="Unassembled WGS sequence"/>
</dbReference>
<dbReference type="Pfam" id="PF13472">
    <property type="entry name" value="Lipase_GDSL_2"/>
    <property type="match status" value="1"/>
</dbReference>
<dbReference type="AlphaFoldDB" id="A0AAN6N0I3"/>